<dbReference type="InterPro" id="IPR001387">
    <property type="entry name" value="Cro/C1-type_HTH"/>
</dbReference>
<feature type="domain" description="HTH lacI-type" evidence="4">
    <location>
        <begin position="12"/>
        <end position="66"/>
    </location>
</feature>
<organism evidence="6 7">
    <name type="scientific">Cnuibacter physcomitrellae</name>
    <dbReference type="NCBI Taxonomy" id="1619308"/>
    <lineage>
        <taxon>Bacteria</taxon>
        <taxon>Bacillati</taxon>
        <taxon>Actinomycetota</taxon>
        <taxon>Actinomycetes</taxon>
        <taxon>Micrococcales</taxon>
        <taxon>Microbacteriaceae</taxon>
        <taxon>Cnuibacter</taxon>
    </lineage>
</organism>
<dbReference type="Gene3D" id="3.40.50.2300">
    <property type="match status" value="2"/>
</dbReference>
<proteinExistence type="predicted"/>
<reference evidence="6 7" key="1">
    <citation type="submission" date="2017-04" db="EMBL/GenBank/DDBJ databases">
        <authorList>
            <person name="Afonso C.L."/>
            <person name="Miller P.J."/>
            <person name="Scott M.A."/>
            <person name="Spackman E."/>
            <person name="Goraichik I."/>
            <person name="Dimitrov K.M."/>
            <person name="Suarez D.L."/>
            <person name="Swayne D.E."/>
        </authorList>
    </citation>
    <scope>NUCLEOTIDE SEQUENCE [LARGE SCALE GENOMIC DNA]</scope>
    <source>
        <strain evidence="7">XA(T)</strain>
    </source>
</reference>
<dbReference type="InterPro" id="IPR001761">
    <property type="entry name" value="Peripla_BP/Lac1_sug-bd_dom"/>
</dbReference>
<dbReference type="InterPro" id="IPR010982">
    <property type="entry name" value="Lambda_DNA-bd_dom_sf"/>
</dbReference>
<dbReference type="SUPFAM" id="SSF53822">
    <property type="entry name" value="Periplasmic binding protein-like I"/>
    <property type="match status" value="1"/>
</dbReference>
<evidence type="ECO:0000259" key="5">
    <source>
        <dbReference type="PROSITE" id="PS50943"/>
    </source>
</evidence>
<dbReference type="Gene3D" id="1.10.260.40">
    <property type="entry name" value="lambda repressor-like DNA-binding domains"/>
    <property type="match status" value="1"/>
</dbReference>
<evidence type="ECO:0000256" key="2">
    <source>
        <dbReference type="ARBA" id="ARBA00023125"/>
    </source>
</evidence>
<dbReference type="Proteomes" id="UP000192775">
    <property type="component" value="Chromosome"/>
</dbReference>
<evidence type="ECO:0000256" key="1">
    <source>
        <dbReference type="ARBA" id="ARBA00023015"/>
    </source>
</evidence>
<dbReference type="SMART" id="SM00354">
    <property type="entry name" value="HTH_LACI"/>
    <property type="match status" value="1"/>
</dbReference>
<dbReference type="PANTHER" id="PTHR30146">
    <property type="entry name" value="LACI-RELATED TRANSCRIPTIONAL REPRESSOR"/>
    <property type="match status" value="1"/>
</dbReference>
<keyword evidence="3" id="KW-0804">Transcription</keyword>
<evidence type="ECO:0000313" key="7">
    <source>
        <dbReference type="Proteomes" id="UP000192775"/>
    </source>
</evidence>
<dbReference type="GO" id="GO:0000976">
    <property type="term" value="F:transcription cis-regulatory region binding"/>
    <property type="evidence" value="ECO:0007669"/>
    <property type="project" value="TreeGrafter"/>
</dbReference>
<name>A0A1X9LLX6_9MICO</name>
<dbReference type="STRING" id="1619308.B5808_13855"/>
<dbReference type="SUPFAM" id="SSF47413">
    <property type="entry name" value="lambda repressor-like DNA-binding domains"/>
    <property type="match status" value="1"/>
</dbReference>
<dbReference type="AlphaFoldDB" id="A0A1X9LLX6"/>
<dbReference type="CDD" id="cd06267">
    <property type="entry name" value="PBP1_LacI_sugar_binding-like"/>
    <property type="match status" value="1"/>
</dbReference>
<feature type="domain" description="HTH cro/C1-type" evidence="5">
    <location>
        <begin position="14"/>
        <end position="60"/>
    </location>
</feature>
<dbReference type="KEGG" id="cphy:B5808_13855"/>
<evidence type="ECO:0000256" key="3">
    <source>
        <dbReference type="ARBA" id="ARBA00023163"/>
    </source>
</evidence>
<dbReference type="Pfam" id="PF00532">
    <property type="entry name" value="Peripla_BP_1"/>
    <property type="match status" value="1"/>
</dbReference>
<dbReference type="CDD" id="cd01392">
    <property type="entry name" value="HTH_LacI"/>
    <property type="match status" value="1"/>
</dbReference>
<dbReference type="Pfam" id="PF00356">
    <property type="entry name" value="LacI"/>
    <property type="match status" value="1"/>
</dbReference>
<dbReference type="RefSeq" id="WP_085020321.1">
    <property type="nucleotide sequence ID" value="NZ_BMHD01000001.1"/>
</dbReference>
<sequence length="340" mass="37326">MDGRDVTRHARARLEDVARLSGVSAKTVSRVFSDSSKVSPQTQQKVMEAAKRLRFRPNVLARDLRRGGVSSTIAFIIGDIQNPFYFHVAAGIERELSQHGFTMLLATTADSADSEARVVDSLLAQRVRALLLIPVADDQSYLEGERQLGTPIIGVDRPPRDLVADTVVLANRSGMAEAVRSLTALGHRRIGFVSNPSAFHTVDERLEGYREALREVGVTETQCWERVYDDPSVDVQESVRSLLDSPDPPTAIVTGNNRATAGALHELQRRRESIALIGFDDFDLADVLGISVVAYDTLELGRAAARLALDRIEYPDGPTQRIEVPTRLVHRGSGEIPVQV</sequence>
<dbReference type="InterPro" id="IPR028082">
    <property type="entry name" value="Peripla_BP_I"/>
</dbReference>
<dbReference type="PANTHER" id="PTHR30146:SF109">
    <property type="entry name" value="HTH-TYPE TRANSCRIPTIONAL REGULATOR GALS"/>
    <property type="match status" value="1"/>
</dbReference>
<keyword evidence="7" id="KW-1185">Reference proteome</keyword>
<dbReference type="InterPro" id="IPR000843">
    <property type="entry name" value="HTH_LacI"/>
</dbReference>
<keyword evidence="2" id="KW-0238">DNA-binding</keyword>
<gene>
    <name evidence="6" type="ORF">B5808_13855</name>
</gene>
<keyword evidence="1" id="KW-0805">Transcription regulation</keyword>
<accession>A0A1X9LLX6</accession>
<dbReference type="PROSITE" id="PS50932">
    <property type="entry name" value="HTH_LACI_2"/>
    <property type="match status" value="1"/>
</dbReference>
<protein>
    <submittedName>
        <fullName evidence="6">LacI family transcriptional regulator</fullName>
    </submittedName>
</protein>
<evidence type="ECO:0000313" key="6">
    <source>
        <dbReference type="EMBL" id="ARJ06183.1"/>
    </source>
</evidence>
<dbReference type="EMBL" id="CP020715">
    <property type="protein sequence ID" value="ARJ06183.1"/>
    <property type="molecule type" value="Genomic_DNA"/>
</dbReference>
<dbReference type="PROSITE" id="PS50943">
    <property type="entry name" value="HTH_CROC1"/>
    <property type="match status" value="1"/>
</dbReference>
<evidence type="ECO:0000259" key="4">
    <source>
        <dbReference type="PROSITE" id="PS50932"/>
    </source>
</evidence>
<dbReference type="GO" id="GO:0003700">
    <property type="term" value="F:DNA-binding transcription factor activity"/>
    <property type="evidence" value="ECO:0007669"/>
    <property type="project" value="TreeGrafter"/>
</dbReference>